<comment type="caution">
    <text evidence="2">The sequence shown here is derived from an EMBL/GenBank/DDBJ whole genome shotgun (WGS) entry which is preliminary data.</text>
</comment>
<feature type="domain" description="F-box" evidence="1">
    <location>
        <begin position="5"/>
        <end position="57"/>
    </location>
</feature>
<protein>
    <recommendedName>
        <fullName evidence="1">F-box domain-containing protein</fullName>
    </recommendedName>
</protein>
<accession>A0A6A5HK14</accession>
<gene>
    <name evidence="2" type="ORF">GCK72_000332</name>
</gene>
<dbReference type="InterPro" id="IPR001810">
    <property type="entry name" value="F-box_dom"/>
</dbReference>
<dbReference type="PROSITE" id="PS50181">
    <property type="entry name" value="FBOX"/>
    <property type="match status" value="1"/>
</dbReference>
<proteinExistence type="predicted"/>
<organism evidence="2 3">
    <name type="scientific">Caenorhabditis remanei</name>
    <name type="common">Caenorhabditis vulgaris</name>
    <dbReference type="NCBI Taxonomy" id="31234"/>
    <lineage>
        <taxon>Eukaryota</taxon>
        <taxon>Metazoa</taxon>
        <taxon>Ecdysozoa</taxon>
        <taxon>Nematoda</taxon>
        <taxon>Chromadorea</taxon>
        <taxon>Rhabditida</taxon>
        <taxon>Rhabditina</taxon>
        <taxon>Rhabditomorpha</taxon>
        <taxon>Rhabditoidea</taxon>
        <taxon>Rhabditidae</taxon>
        <taxon>Peloderinae</taxon>
        <taxon>Caenorhabditis</taxon>
    </lineage>
</organism>
<name>A0A6A5HK14_CAERE</name>
<evidence type="ECO:0000313" key="2">
    <source>
        <dbReference type="EMBL" id="KAF1768520.1"/>
    </source>
</evidence>
<evidence type="ECO:0000313" key="3">
    <source>
        <dbReference type="Proteomes" id="UP000483820"/>
    </source>
</evidence>
<dbReference type="Proteomes" id="UP000483820">
    <property type="component" value="Chromosome I"/>
</dbReference>
<dbReference type="AlphaFoldDB" id="A0A6A5HK14"/>
<reference evidence="2 3" key="1">
    <citation type="submission" date="2019-12" db="EMBL/GenBank/DDBJ databases">
        <title>Chromosome-level assembly of the Caenorhabditis remanei genome.</title>
        <authorList>
            <person name="Teterina A.A."/>
            <person name="Willis J.H."/>
            <person name="Phillips P.C."/>
        </authorList>
    </citation>
    <scope>NUCLEOTIDE SEQUENCE [LARGE SCALE GENOMIC DNA]</scope>
    <source>
        <strain evidence="2 3">PX506</strain>
        <tissue evidence="2">Whole organism</tissue>
    </source>
</reference>
<dbReference type="PANTHER" id="PTHR21503">
    <property type="entry name" value="F-BOX-CONTAINING HYPOTHETICAL PROTEIN C.ELEGANS"/>
    <property type="match status" value="1"/>
</dbReference>
<dbReference type="EMBL" id="WUAV01000001">
    <property type="protein sequence ID" value="KAF1768520.1"/>
    <property type="molecule type" value="Genomic_DNA"/>
</dbReference>
<dbReference type="RefSeq" id="XP_003099249.2">
    <property type="nucleotide sequence ID" value="XM_003099201.2"/>
</dbReference>
<evidence type="ECO:0000259" key="1">
    <source>
        <dbReference type="PROSITE" id="PS50181"/>
    </source>
</evidence>
<dbReference type="CTD" id="9804548"/>
<dbReference type="KEGG" id="crq:GCK72_000332"/>
<sequence length="344" mass="40949">MSNETFPLWNLPQIPRKLVFQLIDIIDLLEISMTSRPVRKFLTAFKPHLVDLTWKFDDSQAIRRYRVVGPPPYETYMYLQLYFPFSKQEITYYFVGKNKARSSQERAVNWKEDVVMKCMDKREMYERQGFMVGGRDDCRRADPGNPDLKIMEDLSTHLTQILRINSFNVKHLRLSEFDFFGCFVWNITRKFKKFVAKNVEINKEATRFILNDLEIEDVEIMKNCKWISMDDVMESESKKIKIRFPNDMNVDELVKLVNLWKSGNILRDMKSLSLEGPFDVEKMLLQEHYRLKFFKKLGTIGKRSDRNVFENDIKRDTDGQMARLFFCGRQMTLDLKEATEKKVN</sequence>
<dbReference type="GeneID" id="9804548"/>
<dbReference type="PANTHER" id="PTHR21503:SF8">
    <property type="entry name" value="F-BOX ASSOCIATED DOMAIN-CONTAINING PROTEIN-RELATED"/>
    <property type="match status" value="1"/>
</dbReference>